<gene>
    <name evidence="3" type="ORF">C6N75_24565</name>
</gene>
<dbReference type="CDD" id="cd01288">
    <property type="entry name" value="FabZ"/>
    <property type="match status" value="1"/>
</dbReference>
<dbReference type="Pfam" id="PF07977">
    <property type="entry name" value="FabA"/>
    <property type="match status" value="1"/>
</dbReference>
<dbReference type="OrthoDB" id="9772788at2"/>
<dbReference type="GO" id="GO:0016829">
    <property type="term" value="F:lyase activity"/>
    <property type="evidence" value="ECO:0007669"/>
    <property type="project" value="UniProtKB-KW"/>
</dbReference>
<keyword evidence="2" id="KW-0456">Lyase</keyword>
<keyword evidence="4" id="KW-1185">Reference proteome</keyword>
<dbReference type="PANTHER" id="PTHR30272:SF1">
    <property type="entry name" value="3-HYDROXYACYL-[ACYL-CARRIER-PROTEIN] DEHYDRATASE"/>
    <property type="match status" value="1"/>
</dbReference>
<evidence type="ECO:0000256" key="2">
    <source>
        <dbReference type="ARBA" id="ARBA00023239"/>
    </source>
</evidence>
<dbReference type="AlphaFoldDB" id="A0A2S9PQE6"/>
<comment type="caution">
    <text evidence="3">The sequence shown here is derived from an EMBL/GenBank/DDBJ whole genome shotgun (WGS) entry which is preliminary data.</text>
</comment>
<dbReference type="EMBL" id="PVLV01000461">
    <property type="protein sequence ID" value="PRH76636.1"/>
    <property type="molecule type" value="Genomic_DNA"/>
</dbReference>
<dbReference type="SUPFAM" id="SSF54637">
    <property type="entry name" value="Thioesterase/thiol ester dehydrase-isomerase"/>
    <property type="match status" value="1"/>
</dbReference>
<protein>
    <submittedName>
        <fullName evidence="3">Beta-hydroxyacyl-ACP dehydratase</fullName>
    </submittedName>
</protein>
<dbReference type="PANTHER" id="PTHR30272">
    <property type="entry name" value="3-HYDROXYACYL-[ACYL-CARRIER-PROTEIN] DEHYDRATASE"/>
    <property type="match status" value="1"/>
</dbReference>
<reference evidence="3 4" key="1">
    <citation type="submission" date="2018-03" db="EMBL/GenBank/DDBJ databases">
        <title>Novel Streptomyces sp. from soil.</title>
        <authorList>
            <person name="Tan G.Y.A."/>
            <person name="Lee Z.Y."/>
        </authorList>
    </citation>
    <scope>NUCLEOTIDE SEQUENCE [LARGE SCALE GENOMIC DNA]</scope>
    <source>
        <strain evidence="3 4">ST5x</strain>
    </source>
</reference>
<dbReference type="InterPro" id="IPR029069">
    <property type="entry name" value="HotDog_dom_sf"/>
</dbReference>
<evidence type="ECO:0000256" key="1">
    <source>
        <dbReference type="ARBA" id="ARBA00009174"/>
    </source>
</evidence>
<comment type="similarity">
    <text evidence="1">Belongs to the thioester dehydratase family. FabZ subfamily.</text>
</comment>
<dbReference type="Gene3D" id="3.10.129.10">
    <property type="entry name" value="Hotdog Thioesterase"/>
    <property type="match status" value="1"/>
</dbReference>
<dbReference type="Proteomes" id="UP000239322">
    <property type="component" value="Unassembled WGS sequence"/>
</dbReference>
<organism evidence="3 4">
    <name type="scientific">Streptomyces solincola</name>
    <dbReference type="NCBI Taxonomy" id="2100817"/>
    <lineage>
        <taxon>Bacteria</taxon>
        <taxon>Bacillati</taxon>
        <taxon>Actinomycetota</taxon>
        <taxon>Actinomycetes</taxon>
        <taxon>Kitasatosporales</taxon>
        <taxon>Streptomycetaceae</taxon>
        <taxon>Streptomyces</taxon>
    </lineage>
</organism>
<proteinExistence type="inferred from homology"/>
<accession>A0A2S9PQE6</accession>
<dbReference type="InterPro" id="IPR013114">
    <property type="entry name" value="FabA_FabZ"/>
</dbReference>
<evidence type="ECO:0000313" key="3">
    <source>
        <dbReference type="EMBL" id="PRH76636.1"/>
    </source>
</evidence>
<sequence length="157" mass="16118">MLPHRPPMLMLDRAFDVVPGVSGHGVKCVTAGDPCLAGHYPGHPIMPGVLLVEAMAQLVAVVYVADAVEGPGPAPDGDPAEGVGYLGSIRDMKFSRLVIPGDRLLLEARLGPRLGTLRQVSVRATVDRETAAAGTLVVTSGRTTTPAPAGRPGGGVL</sequence>
<name>A0A2S9PQE6_9ACTN</name>
<evidence type="ECO:0000313" key="4">
    <source>
        <dbReference type="Proteomes" id="UP000239322"/>
    </source>
</evidence>